<dbReference type="InterPro" id="IPR004369">
    <property type="entry name" value="Prolyl-tRNA_editing_YbaK/EbsC"/>
</dbReference>
<dbReference type="HOGENOM" id="CLU_094875_1_0_6"/>
<gene>
    <name evidence="6" type="ordered locus">Fraau_0855</name>
</gene>
<evidence type="ECO:0000256" key="2">
    <source>
        <dbReference type="ARBA" id="ARBA00022917"/>
    </source>
</evidence>
<dbReference type="Proteomes" id="UP000005234">
    <property type="component" value="Chromosome"/>
</dbReference>
<organism evidence="6 7">
    <name type="scientific">Frateuria aurantia (strain ATCC 33424 / DSM 6220 / KCTC 2777 / LMG 1558 / NBRC 3245 / NCIMB 13370)</name>
    <name type="common">Acetobacter aurantius</name>
    <dbReference type="NCBI Taxonomy" id="767434"/>
    <lineage>
        <taxon>Bacteria</taxon>
        <taxon>Pseudomonadati</taxon>
        <taxon>Pseudomonadota</taxon>
        <taxon>Gammaproteobacteria</taxon>
        <taxon>Lysobacterales</taxon>
        <taxon>Rhodanobacteraceae</taxon>
        <taxon>Frateuria</taxon>
    </lineage>
</organism>
<evidence type="ECO:0000313" key="7">
    <source>
        <dbReference type="Proteomes" id="UP000005234"/>
    </source>
</evidence>
<dbReference type="AlphaFoldDB" id="H8L0S1"/>
<protein>
    <recommendedName>
        <fullName evidence="4">Cys-tRNA(Pro)/Cys-tRNA(Cys) deacylase</fullName>
        <ecNumber evidence="4">4.2.-.-</ecNumber>
    </recommendedName>
</protein>
<dbReference type="KEGG" id="fau:Fraau_0855"/>
<keyword evidence="3 4" id="KW-0456">Lyase</keyword>
<dbReference type="GO" id="GO:0006412">
    <property type="term" value="P:translation"/>
    <property type="evidence" value="ECO:0007669"/>
    <property type="project" value="UniProtKB-KW"/>
</dbReference>
<dbReference type="RefSeq" id="WP_014402332.1">
    <property type="nucleotide sequence ID" value="NC_017033.1"/>
</dbReference>
<dbReference type="PIRSF" id="PIRSF006181">
    <property type="entry name" value="EbsC_YbaK"/>
    <property type="match status" value="1"/>
</dbReference>
<proteinExistence type="inferred from homology"/>
<comment type="similarity">
    <text evidence="1 4">Belongs to the prolyl-tRNA editing family. YbaK/EbsC subfamily.</text>
</comment>
<keyword evidence="7" id="KW-1185">Reference proteome</keyword>
<dbReference type="EMBL" id="CP003350">
    <property type="protein sequence ID" value="AFC85326.1"/>
    <property type="molecule type" value="Genomic_DNA"/>
</dbReference>
<evidence type="ECO:0000259" key="5">
    <source>
        <dbReference type="Pfam" id="PF04073"/>
    </source>
</evidence>
<dbReference type="Pfam" id="PF04073">
    <property type="entry name" value="tRNA_edit"/>
    <property type="match status" value="1"/>
</dbReference>
<dbReference type="SUPFAM" id="SSF55826">
    <property type="entry name" value="YbaK/ProRS associated domain"/>
    <property type="match status" value="1"/>
</dbReference>
<dbReference type="GO" id="GO:0002161">
    <property type="term" value="F:aminoacyl-tRNA deacylase activity"/>
    <property type="evidence" value="ECO:0007669"/>
    <property type="project" value="InterPro"/>
</dbReference>
<dbReference type="CDD" id="cd00002">
    <property type="entry name" value="YbaK_deacylase"/>
    <property type="match status" value="1"/>
</dbReference>
<dbReference type="eggNOG" id="COG2606">
    <property type="taxonomic scope" value="Bacteria"/>
</dbReference>
<dbReference type="STRING" id="767434.Fraau_0855"/>
<reference evidence="6" key="1">
    <citation type="submission" date="2012-02" db="EMBL/GenBank/DDBJ databases">
        <title>The complete genome of Frateuria aurantia DSM 6220.</title>
        <authorList>
            <consortium name="US DOE Joint Genome Institute (JGI-PGF)"/>
            <person name="Lucas S."/>
            <person name="Copeland A."/>
            <person name="Lapidus A."/>
            <person name="Glavina del Rio T."/>
            <person name="Dalin E."/>
            <person name="Tice H."/>
            <person name="Bruce D."/>
            <person name="Goodwin L."/>
            <person name="Pitluck S."/>
            <person name="Peters L."/>
            <person name="Ovchinnikova G."/>
            <person name="Teshima H."/>
            <person name="Kyrpides N."/>
            <person name="Mavromatis K."/>
            <person name="Ivanova N."/>
            <person name="Brettin T."/>
            <person name="Detter J.C."/>
            <person name="Han C."/>
            <person name="Larimer F."/>
            <person name="Land M."/>
            <person name="Hauser L."/>
            <person name="Markowitz V."/>
            <person name="Cheng J.-F."/>
            <person name="Hugenholtz P."/>
            <person name="Woyke T."/>
            <person name="Wu D."/>
            <person name="Brambilla E."/>
            <person name="Klenk H.-P."/>
            <person name="Eisen J.A."/>
        </authorList>
    </citation>
    <scope>NUCLEOTIDE SEQUENCE</scope>
    <source>
        <strain evidence="6">DSM 6220</strain>
    </source>
</reference>
<dbReference type="Gene3D" id="3.90.960.10">
    <property type="entry name" value="YbaK/aminoacyl-tRNA synthetase-associated domain"/>
    <property type="match status" value="1"/>
</dbReference>
<accession>H8L0S1</accession>
<dbReference type="InterPro" id="IPR007214">
    <property type="entry name" value="YbaK/aa-tRNA-synth-assoc-dom"/>
</dbReference>
<sequence length="157" mass="16396">MAKQTMATRALDALGVAYEVVLYDYDPAASERGLQAAAALALDPSRVFKTLLAKVDAHPVVVAIPVAAQLSLKKLAQQQGGKSASMLAPADAERLTGYKVGGISPFGQRKRSPFVLDASAEAGDWLVINGGQRGMLLRLAPADVIRAADAQLADILA</sequence>
<dbReference type="OrthoDB" id="9809296at2"/>
<dbReference type="InterPro" id="IPR036754">
    <property type="entry name" value="YbaK/aa-tRNA-synt-asso_dom_sf"/>
</dbReference>
<dbReference type="NCBIfam" id="TIGR00011">
    <property type="entry name" value="YbaK_EbsC"/>
    <property type="match status" value="1"/>
</dbReference>
<dbReference type="PANTHER" id="PTHR30411:SF0">
    <property type="entry name" value="CYS-TRNA(PRO)_CYS-TRNA(CYS) DEACYLASE YBAK"/>
    <property type="match status" value="1"/>
</dbReference>
<keyword evidence="2 4" id="KW-0648">Protein biosynthesis</keyword>
<evidence type="ECO:0000256" key="4">
    <source>
        <dbReference type="PIRNR" id="PIRNR006181"/>
    </source>
</evidence>
<evidence type="ECO:0000256" key="3">
    <source>
        <dbReference type="ARBA" id="ARBA00023239"/>
    </source>
</evidence>
<evidence type="ECO:0000313" key="6">
    <source>
        <dbReference type="EMBL" id="AFC85326.1"/>
    </source>
</evidence>
<dbReference type="PANTHER" id="PTHR30411">
    <property type="entry name" value="CYTOPLASMIC PROTEIN"/>
    <property type="match status" value="1"/>
</dbReference>
<evidence type="ECO:0000256" key="1">
    <source>
        <dbReference type="ARBA" id="ARBA00009798"/>
    </source>
</evidence>
<dbReference type="EC" id="4.2.-.-" evidence="4"/>
<feature type="domain" description="YbaK/aminoacyl-tRNA synthetase-associated" evidence="5">
    <location>
        <begin position="35"/>
        <end position="146"/>
    </location>
</feature>
<name>H8L0S1_FRAAD</name>
<dbReference type="GO" id="GO:0016829">
    <property type="term" value="F:lyase activity"/>
    <property type="evidence" value="ECO:0007669"/>
    <property type="project" value="UniProtKB-KW"/>
</dbReference>